<dbReference type="Pfam" id="PF01041">
    <property type="entry name" value="DegT_DnrJ_EryC1"/>
    <property type="match status" value="1"/>
</dbReference>
<gene>
    <name evidence="2" type="primary">per</name>
    <name evidence="2" type="ORF">SNAT2548_LOCUS25914</name>
</gene>
<feature type="transmembrane region" description="Helical" evidence="1">
    <location>
        <begin position="12"/>
        <end position="33"/>
    </location>
</feature>
<evidence type="ECO:0000256" key="1">
    <source>
        <dbReference type="SAM" id="Phobius"/>
    </source>
</evidence>
<keyword evidence="1" id="KW-0472">Membrane</keyword>
<dbReference type="InterPro" id="IPR015421">
    <property type="entry name" value="PyrdxlP-dep_Trfase_major"/>
</dbReference>
<dbReference type="OrthoDB" id="422066at2759"/>
<dbReference type="GO" id="GO:0030170">
    <property type="term" value="F:pyridoxal phosphate binding"/>
    <property type="evidence" value="ECO:0007669"/>
    <property type="project" value="TreeGrafter"/>
</dbReference>
<dbReference type="InterPro" id="IPR015424">
    <property type="entry name" value="PyrdxlP-dep_Trfase"/>
</dbReference>
<keyword evidence="1" id="KW-1133">Transmembrane helix</keyword>
<evidence type="ECO:0000313" key="2">
    <source>
        <dbReference type="EMBL" id="CAE7464332.1"/>
    </source>
</evidence>
<dbReference type="GO" id="GO:0000271">
    <property type="term" value="P:polysaccharide biosynthetic process"/>
    <property type="evidence" value="ECO:0007669"/>
    <property type="project" value="TreeGrafter"/>
</dbReference>
<keyword evidence="3" id="KW-1185">Reference proteome</keyword>
<dbReference type="GO" id="GO:0008483">
    <property type="term" value="F:transaminase activity"/>
    <property type="evidence" value="ECO:0007669"/>
    <property type="project" value="TreeGrafter"/>
</dbReference>
<sequence>MWLFQRIQYQRDLDVVLFGAVITACAASGGRYWQLALCLLQRTASRGLRASTELLGACLEYRGYRFPDSALRWTGEKAPLLPAKMAAVISELNHGKLVDIPKKAGMRNIQLLMDEDMLNRYQAKCETWFANYLGMKYALSLNSGGIAISLGLEAMKRVLFPDDTVDQIRVYSNAFTFNAVPSACMVAGFRNTLKLIEATPELVIDLDHLEACIKDDLESGKFAPGKMILVLSYMRGRVPDMHRVLDICEKYQVQLLEDSAHGYGCSFDGRKCGSFGVVSTISSQANKLVNTGEGGMVFTNNDEIQAFFIFSAGSYEELWKKHEALAPPEDVCLRYKYTTVNKSVRMTNIQGALMHPQLAVMNERIDQHNEMYYYLVRTTSEKLEEVCGKEASKRIEFIPQSHSLVGPVYDSLQIRILGEDGRPCTEELPGLAVFLKELQGRKHSIAKFSDPANARNFMSWQYMKLGGPQKAEAIHPDVLPQTRRVLTNVCDLRLLCHDTEQEMTKMATDLAECFKLSFV</sequence>
<dbReference type="PROSITE" id="PS51257">
    <property type="entry name" value="PROKAR_LIPOPROTEIN"/>
    <property type="match status" value="1"/>
</dbReference>
<comment type="caution">
    <text evidence="2">The sequence shown here is derived from an EMBL/GenBank/DDBJ whole genome shotgun (WGS) entry which is preliminary data.</text>
</comment>
<keyword evidence="1" id="KW-0812">Transmembrane</keyword>
<dbReference type="Proteomes" id="UP000604046">
    <property type="component" value="Unassembled WGS sequence"/>
</dbReference>
<evidence type="ECO:0000313" key="3">
    <source>
        <dbReference type="Proteomes" id="UP000604046"/>
    </source>
</evidence>
<dbReference type="AlphaFoldDB" id="A0A812S699"/>
<accession>A0A812S699</accession>
<proteinExistence type="predicted"/>
<reference evidence="2" key="1">
    <citation type="submission" date="2021-02" db="EMBL/GenBank/DDBJ databases">
        <authorList>
            <person name="Dougan E. K."/>
            <person name="Rhodes N."/>
            <person name="Thang M."/>
            <person name="Chan C."/>
        </authorList>
    </citation>
    <scope>NUCLEOTIDE SEQUENCE</scope>
</reference>
<organism evidence="2 3">
    <name type="scientific">Symbiodinium natans</name>
    <dbReference type="NCBI Taxonomy" id="878477"/>
    <lineage>
        <taxon>Eukaryota</taxon>
        <taxon>Sar</taxon>
        <taxon>Alveolata</taxon>
        <taxon>Dinophyceae</taxon>
        <taxon>Suessiales</taxon>
        <taxon>Symbiodiniaceae</taxon>
        <taxon>Symbiodinium</taxon>
    </lineage>
</organism>
<dbReference type="PANTHER" id="PTHR30244">
    <property type="entry name" value="TRANSAMINASE"/>
    <property type="match status" value="1"/>
</dbReference>
<dbReference type="Gene3D" id="3.40.640.10">
    <property type="entry name" value="Type I PLP-dependent aspartate aminotransferase-like (Major domain)"/>
    <property type="match status" value="1"/>
</dbReference>
<dbReference type="InterPro" id="IPR000653">
    <property type="entry name" value="DegT/StrS_aminotransferase"/>
</dbReference>
<dbReference type="PANTHER" id="PTHR30244:SF34">
    <property type="entry name" value="DTDP-4-AMINO-4,6-DIDEOXYGALACTOSE TRANSAMINASE"/>
    <property type="match status" value="1"/>
</dbReference>
<protein>
    <submittedName>
        <fullName evidence="2">Per protein</fullName>
    </submittedName>
</protein>
<dbReference type="SUPFAM" id="SSF53383">
    <property type="entry name" value="PLP-dependent transferases"/>
    <property type="match status" value="1"/>
</dbReference>
<dbReference type="EMBL" id="CAJNDS010002412">
    <property type="protein sequence ID" value="CAE7464332.1"/>
    <property type="molecule type" value="Genomic_DNA"/>
</dbReference>
<name>A0A812S699_9DINO</name>